<keyword evidence="5" id="KW-1185">Reference proteome</keyword>
<dbReference type="InterPro" id="IPR026870">
    <property type="entry name" value="Zinc_ribbon_dom"/>
</dbReference>
<gene>
    <name evidence="4" type="ORF">KSF_009140</name>
</gene>
<reference evidence="4" key="1">
    <citation type="submission" date="2020-10" db="EMBL/GenBank/DDBJ databases">
        <title>Taxonomic study of unclassified bacteria belonging to the class Ktedonobacteria.</title>
        <authorList>
            <person name="Yabe S."/>
            <person name="Wang C.M."/>
            <person name="Zheng Y."/>
            <person name="Sakai Y."/>
            <person name="Cavaletti L."/>
            <person name="Monciardini P."/>
            <person name="Donadio S."/>
        </authorList>
    </citation>
    <scope>NUCLEOTIDE SEQUENCE</scope>
    <source>
        <strain evidence="4">ID150040</strain>
    </source>
</reference>
<dbReference type="Pfam" id="PF13240">
    <property type="entry name" value="Zn_Ribbon_1"/>
    <property type="match status" value="1"/>
</dbReference>
<accession>A0A8J3IAG5</accession>
<feature type="transmembrane region" description="Helical" evidence="2">
    <location>
        <begin position="188"/>
        <end position="211"/>
    </location>
</feature>
<dbReference type="Gene3D" id="3.40.1000.10">
    <property type="entry name" value="Mog1/PsbP, alpha/beta/alpha sandwich"/>
    <property type="match status" value="1"/>
</dbReference>
<keyword evidence="2" id="KW-1133">Transmembrane helix</keyword>
<feature type="region of interest" description="Disordered" evidence="1">
    <location>
        <begin position="219"/>
        <end position="263"/>
    </location>
</feature>
<evidence type="ECO:0000256" key="1">
    <source>
        <dbReference type="SAM" id="MobiDB-lite"/>
    </source>
</evidence>
<feature type="compositionally biased region" description="Polar residues" evidence="1">
    <location>
        <begin position="66"/>
        <end position="86"/>
    </location>
</feature>
<dbReference type="AlphaFoldDB" id="A0A8J3IAG5"/>
<feature type="region of interest" description="Disordered" evidence="1">
    <location>
        <begin position="102"/>
        <end position="181"/>
    </location>
</feature>
<dbReference type="Proteomes" id="UP000597444">
    <property type="component" value="Unassembled WGS sequence"/>
</dbReference>
<feature type="compositionally biased region" description="Polar residues" evidence="1">
    <location>
        <begin position="108"/>
        <end position="121"/>
    </location>
</feature>
<organism evidence="4 5">
    <name type="scientific">Reticulibacter mediterranei</name>
    <dbReference type="NCBI Taxonomy" id="2778369"/>
    <lineage>
        <taxon>Bacteria</taxon>
        <taxon>Bacillati</taxon>
        <taxon>Chloroflexota</taxon>
        <taxon>Ktedonobacteria</taxon>
        <taxon>Ktedonobacterales</taxon>
        <taxon>Reticulibacteraceae</taxon>
        <taxon>Reticulibacter</taxon>
    </lineage>
</organism>
<feature type="compositionally biased region" description="Low complexity" evidence="1">
    <location>
        <begin position="219"/>
        <end position="250"/>
    </location>
</feature>
<evidence type="ECO:0000313" key="4">
    <source>
        <dbReference type="EMBL" id="GHO90866.1"/>
    </source>
</evidence>
<evidence type="ECO:0000259" key="3">
    <source>
        <dbReference type="Pfam" id="PF13240"/>
    </source>
</evidence>
<sequence>MKCPKCGNEVSQEEAFCGQCGAPKTPPANATEMVGTPPPSGRLGSQYPAGPFTSAQPPHTFHPGTQAPSRTNIPPSSSFISQQNAAPNQQTGFYHDATEAMTAFPGTPDQTYNTAYPQQSGFPGASMPGNYPGSSQFNPQTQQAFQTGNYPGQQIPPSQSFPTGQNYDYGTFGGGMPQPPARSSGGSIVVIVCVCLVVALVVGIGAASFFMTRNQAPASTQPTATTTAAPSPTASVEATPSPTEAATPTQAPSPTPSPTLAVTPTAVPDANFTWCTDACHAYGFQVEYPNGWAMGQAVNAAGVQFVNPAQGDQYASFKAPGPTTSSANDLVAGDLQTNFASKPGYTAPTATSATTISGETWVTAIAYYLSDAQQKERVEVIATVHQGKAYVIELQAPDSQFDAVNGQFFNPMLSRYQFL</sequence>
<proteinExistence type="predicted"/>
<protein>
    <recommendedName>
        <fullName evidence="3">Zinc-ribbon domain-containing protein</fullName>
    </recommendedName>
</protein>
<keyword evidence="2" id="KW-0472">Membrane</keyword>
<dbReference type="RefSeq" id="WP_220201801.1">
    <property type="nucleotide sequence ID" value="NZ_BNJK01000001.1"/>
</dbReference>
<dbReference type="EMBL" id="BNJK01000001">
    <property type="protein sequence ID" value="GHO90866.1"/>
    <property type="molecule type" value="Genomic_DNA"/>
</dbReference>
<evidence type="ECO:0000313" key="5">
    <source>
        <dbReference type="Proteomes" id="UP000597444"/>
    </source>
</evidence>
<feature type="domain" description="Zinc-ribbon" evidence="3">
    <location>
        <begin position="2"/>
        <end position="23"/>
    </location>
</feature>
<keyword evidence="2" id="KW-0812">Transmembrane</keyword>
<evidence type="ECO:0000256" key="2">
    <source>
        <dbReference type="SAM" id="Phobius"/>
    </source>
</evidence>
<name>A0A8J3IAG5_9CHLR</name>
<feature type="compositionally biased region" description="Polar residues" evidence="1">
    <location>
        <begin position="132"/>
        <end position="168"/>
    </location>
</feature>
<comment type="caution">
    <text evidence="4">The sequence shown here is derived from an EMBL/GenBank/DDBJ whole genome shotgun (WGS) entry which is preliminary data.</text>
</comment>
<feature type="region of interest" description="Disordered" evidence="1">
    <location>
        <begin position="19"/>
        <end position="86"/>
    </location>
</feature>